<dbReference type="Proteomes" id="UP001470230">
    <property type="component" value="Unassembled WGS sequence"/>
</dbReference>
<gene>
    <name evidence="3" type="ORF">M9Y10_033382</name>
</gene>
<reference evidence="3 4" key="1">
    <citation type="submission" date="2024-04" db="EMBL/GenBank/DDBJ databases">
        <title>Tritrichomonas musculus Genome.</title>
        <authorList>
            <person name="Alves-Ferreira E."/>
            <person name="Grigg M."/>
            <person name="Lorenzi H."/>
            <person name="Galac M."/>
        </authorList>
    </citation>
    <scope>NUCLEOTIDE SEQUENCE [LARGE SCALE GENOMIC DNA]</scope>
    <source>
        <strain evidence="3 4">EAF2021</strain>
    </source>
</reference>
<feature type="transmembrane region" description="Helical" evidence="1">
    <location>
        <begin position="319"/>
        <end position="339"/>
    </location>
</feature>
<keyword evidence="1" id="KW-1133">Transmembrane helix</keyword>
<organism evidence="3 4">
    <name type="scientific">Tritrichomonas musculus</name>
    <dbReference type="NCBI Taxonomy" id="1915356"/>
    <lineage>
        <taxon>Eukaryota</taxon>
        <taxon>Metamonada</taxon>
        <taxon>Parabasalia</taxon>
        <taxon>Tritrichomonadida</taxon>
        <taxon>Tritrichomonadidae</taxon>
        <taxon>Tritrichomonas</taxon>
    </lineage>
</organism>
<proteinExistence type="predicted"/>
<dbReference type="EMBL" id="JAPFFF010000005">
    <property type="protein sequence ID" value="KAK8888650.1"/>
    <property type="molecule type" value="Genomic_DNA"/>
</dbReference>
<evidence type="ECO:0000313" key="4">
    <source>
        <dbReference type="Proteomes" id="UP001470230"/>
    </source>
</evidence>
<accession>A0ABR2KF80</accession>
<feature type="signal peptide" evidence="2">
    <location>
        <begin position="1"/>
        <end position="16"/>
    </location>
</feature>
<evidence type="ECO:0000256" key="2">
    <source>
        <dbReference type="SAM" id="SignalP"/>
    </source>
</evidence>
<sequence length="372" mass="41260">MKYALLFSFFFTLSLSDCEMVYGLRFNTTFDRSSISNYCFNVISSIFVSCMSETSGGAISIHCSKSYGVVHECTFVYCQSKVQGACIYFSGNRIETFRNCVLNCTSRFNAMFLSSQLAVSGGEATIVDMLTVFGSSSQTNAVSHKNGDVLITNFNLTKSKASASILAMEINDAEDTDVSYFTFVNNTGNAKSNSIIYIHNDICESTKYVHHGNLIKNTCLNGGYLFSFIDDGAISDCIFKDNSRSVLTAFRYYVTFISCVFDGSEAHTEFLTYQSCQFLTETATMHFTFIECPDKAPDLKLNLVKDKEQNQIISLSTTGYTLVVIGIVALLAIIITILVKAKKNRENVVDDDNIIPIKNEEQNNLSTTPLIQ</sequence>
<keyword evidence="1" id="KW-0472">Membrane</keyword>
<keyword evidence="2" id="KW-0732">Signal</keyword>
<evidence type="ECO:0000313" key="3">
    <source>
        <dbReference type="EMBL" id="KAK8888650.1"/>
    </source>
</evidence>
<evidence type="ECO:0000256" key="1">
    <source>
        <dbReference type="SAM" id="Phobius"/>
    </source>
</evidence>
<name>A0ABR2KF80_9EUKA</name>
<protein>
    <submittedName>
        <fullName evidence="3">Uncharacterized protein</fullName>
    </submittedName>
</protein>
<feature type="chain" id="PRO_5046145086" evidence="2">
    <location>
        <begin position="17"/>
        <end position="372"/>
    </location>
</feature>
<keyword evidence="1" id="KW-0812">Transmembrane</keyword>
<keyword evidence="4" id="KW-1185">Reference proteome</keyword>
<comment type="caution">
    <text evidence="3">The sequence shown here is derived from an EMBL/GenBank/DDBJ whole genome shotgun (WGS) entry which is preliminary data.</text>
</comment>